<organism evidence="2">
    <name type="scientific">Arundo donax</name>
    <name type="common">Giant reed</name>
    <name type="synonym">Donax arundinaceus</name>
    <dbReference type="NCBI Taxonomy" id="35708"/>
    <lineage>
        <taxon>Eukaryota</taxon>
        <taxon>Viridiplantae</taxon>
        <taxon>Streptophyta</taxon>
        <taxon>Embryophyta</taxon>
        <taxon>Tracheophyta</taxon>
        <taxon>Spermatophyta</taxon>
        <taxon>Magnoliopsida</taxon>
        <taxon>Liliopsida</taxon>
        <taxon>Poales</taxon>
        <taxon>Poaceae</taxon>
        <taxon>PACMAD clade</taxon>
        <taxon>Arundinoideae</taxon>
        <taxon>Arundineae</taxon>
        <taxon>Arundo</taxon>
    </lineage>
</organism>
<evidence type="ECO:0000256" key="1">
    <source>
        <dbReference type="SAM" id="MobiDB-lite"/>
    </source>
</evidence>
<dbReference type="EMBL" id="GBRH01163410">
    <property type="protein sequence ID" value="JAE34486.1"/>
    <property type="molecule type" value="Transcribed_RNA"/>
</dbReference>
<feature type="compositionally biased region" description="Low complexity" evidence="1">
    <location>
        <begin position="65"/>
        <end position="89"/>
    </location>
</feature>
<accession>A0A0A9HI08</accession>
<reference evidence="2" key="1">
    <citation type="submission" date="2014-09" db="EMBL/GenBank/DDBJ databases">
        <authorList>
            <person name="Magalhaes I.L.F."/>
            <person name="Oliveira U."/>
            <person name="Santos F.R."/>
            <person name="Vidigal T.H.D.A."/>
            <person name="Brescovit A.D."/>
            <person name="Santos A.J."/>
        </authorList>
    </citation>
    <scope>NUCLEOTIDE SEQUENCE</scope>
    <source>
        <tissue evidence="2">Shoot tissue taken approximately 20 cm above the soil surface</tissue>
    </source>
</reference>
<feature type="region of interest" description="Disordered" evidence="1">
    <location>
        <begin position="1"/>
        <end position="101"/>
    </location>
</feature>
<dbReference type="AlphaFoldDB" id="A0A0A9HI08"/>
<reference evidence="2" key="2">
    <citation type="journal article" date="2015" name="Data Brief">
        <title>Shoot transcriptome of the giant reed, Arundo donax.</title>
        <authorList>
            <person name="Barrero R.A."/>
            <person name="Guerrero F.D."/>
            <person name="Moolhuijzen P."/>
            <person name="Goolsby J.A."/>
            <person name="Tidwell J."/>
            <person name="Bellgard S.E."/>
            <person name="Bellgard M.I."/>
        </authorList>
    </citation>
    <scope>NUCLEOTIDE SEQUENCE</scope>
    <source>
        <tissue evidence="2">Shoot tissue taken approximately 20 cm above the soil surface</tissue>
    </source>
</reference>
<evidence type="ECO:0000313" key="2">
    <source>
        <dbReference type="EMBL" id="JAE34486.1"/>
    </source>
</evidence>
<proteinExistence type="predicted"/>
<protein>
    <submittedName>
        <fullName evidence="2">Uncharacterized protein</fullName>
    </submittedName>
</protein>
<sequence>MRGTGPTPADSSTSRTPAASAASRRRPTITARRRTGPTSGTRWTTACFGSVSPTRSMNCARARRSTSSSSTDPRRWTGSISRGSSSRRIACSATLPTRSTP</sequence>
<feature type="compositionally biased region" description="Basic residues" evidence="1">
    <location>
        <begin position="23"/>
        <end position="35"/>
    </location>
</feature>
<name>A0A0A9HI08_ARUDO</name>
<feature type="compositionally biased region" description="Low complexity" evidence="1">
    <location>
        <begin position="1"/>
        <end position="22"/>
    </location>
</feature>